<dbReference type="OrthoDB" id="9763290at2"/>
<comment type="similarity">
    <text evidence="2">Belongs to the asparagine synthetase family.</text>
</comment>
<dbReference type="CDD" id="cd00712">
    <property type="entry name" value="AsnB"/>
    <property type="match status" value="1"/>
</dbReference>
<dbReference type="InterPro" id="IPR029055">
    <property type="entry name" value="Ntn_hydrolases_N"/>
</dbReference>
<dbReference type="Gene3D" id="3.60.20.10">
    <property type="entry name" value="Glutamine Phosphoribosylpyrophosphate, subunit 1, domain 1"/>
    <property type="match status" value="1"/>
</dbReference>
<organism evidence="13 14">
    <name type="scientific">Alicyclobacillus ferrooxydans</name>
    <dbReference type="NCBI Taxonomy" id="471514"/>
    <lineage>
        <taxon>Bacteria</taxon>
        <taxon>Bacillati</taxon>
        <taxon>Bacillota</taxon>
        <taxon>Bacilli</taxon>
        <taxon>Bacillales</taxon>
        <taxon>Alicyclobacillaceae</taxon>
        <taxon>Alicyclobacillus</taxon>
    </lineage>
</organism>
<dbReference type="EMBL" id="LJCO01000107">
    <property type="protein sequence ID" value="KPV39353.1"/>
    <property type="molecule type" value="Genomic_DNA"/>
</dbReference>
<reference evidence="13 14" key="1">
    <citation type="submission" date="2015-09" db="EMBL/GenBank/DDBJ databases">
        <title>Draft genome sequence of Alicyclobacillus ferrooxydans DSM 22381.</title>
        <authorList>
            <person name="Hemp J."/>
        </authorList>
    </citation>
    <scope>NUCLEOTIDE SEQUENCE [LARGE SCALE GENOMIC DNA]</scope>
    <source>
        <strain evidence="13 14">TC-34</strain>
    </source>
</reference>
<dbReference type="Pfam" id="PF00733">
    <property type="entry name" value="Asn_synthase"/>
    <property type="match status" value="1"/>
</dbReference>
<dbReference type="SUPFAM" id="SSF52402">
    <property type="entry name" value="Adenine nucleotide alpha hydrolases-like"/>
    <property type="match status" value="1"/>
</dbReference>
<dbReference type="GO" id="GO:0004066">
    <property type="term" value="F:asparagine synthase (glutamine-hydrolyzing) activity"/>
    <property type="evidence" value="ECO:0007669"/>
    <property type="project" value="UniProtKB-EC"/>
</dbReference>
<sequence length="638" mass="71946">MCGIIGGIGCSETAIRRGLNTMRDRGPDDMGVWRDQAVILGHRRLAIIDTSFRGQQPMTDPSGQVAITFNGEIYNYQELRTELAAGYPFRTETDTEVLIAGYLRWGVERLLQRIRGMYAFALWDGREQTMILARDPFGKKPLFYTLLTGELVFASTLNALLKVLPKTPPVSPTALDDYLTYLAVPGESCIFEGVQKLRPGHYMVYRNGVSRVYRYYYLSFAEPLKISESEALEELDRLLHIAVRRRLISDVPIGAFLSGGVDSSLVTAIMAEESALPITTLTMGFEEAMYDERPYARRVSEKYGTRAVEGVLDSQLWTNLPRLVYALGEPFADSSALPTYAVSRFAREHVTVVLNGDGGDELFAGYTRPLVEAMALRYRQIVPHFLRNGIGRYAKHRPKLRPRFLNGVKQVLEAGMTDARTAFVFDRALRSFRGGLYSHDFQLLLGTHHPDHWYQSVWDEADGPSPVDKALYGDLMTYLPDELLPKMDAMTMANSLEARSPLLDVDLAKFTARLPFQLKVQGIETKALLKKLASKYVPHDVLYRPKKGFNMPLSEWLRSTLSPLAHELLSSPAFNRGIFDQTAVKRMLHQHQTGAGDFGQQLWSLMMLEMWYRMYVDGDIGPNDEISTAIHPAEVVFA</sequence>
<comment type="catalytic activity">
    <reaction evidence="8">
        <text>L-aspartate + L-glutamine + ATP + H2O = L-asparagine + L-glutamate + AMP + diphosphate + H(+)</text>
        <dbReference type="Rhea" id="RHEA:12228"/>
        <dbReference type="ChEBI" id="CHEBI:15377"/>
        <dbReference type="ChEBI" id="CHEBI:15378"/>
        <dbReference type="ChEBI" id="CHEBI:29985"/>
        <dbReference type="ChEBI" id="CHEBI:29991"/>
        <dbReference type="ChEBI" id="CHEBI:30616"/>
        <dbReference type="ChEBI" id="CHEBI:33019"/>
        <dbReference type="ChEBI" id="CHEBI:58048"/>
        <dbReference type="ChEBI" id="CHEBI:58359"/>
        <dbReference type="ChEBI" id="CHEBI:456215"/>
        <dbReference type="EC" id="6.3.5.4"/>
    </reaction>
</comment>
<dbReference type="InterPro" id="IPR001962">
    <property type="entry name" value="Asn_synthase"/>
</dbReference>
<dbReference type="InterPro" id="IPR014729">
    <property type="entry name" value="Rossmann-like_a/b/a_fold"/>
</dbReference>
<dbReference type="SUPFAM" id="SSF56235">
    <property type="entry name" value="N-terminal nucleophile aminohydrolases (Ntn hydrolases)"/>
    <property type="match status" value="1"/>
</dbReference>
<feature type="binding site" evidence="10">
    <location>
        <position position="94"/>
    </location>
    <ligand>
        <name>L-glutamine</name>
        <dbReference type="ChEBI" id="CHEBI:58359"/>
    </ligand>
</feature>
<dbReference type="GO" id="GO:0006529">
    <property type="term" value="P:asparagine biosynthetic process"/>
    <property type="evidence" value="ECO:0007669"/>
    <property type="project" value="UniProtKB-KW"/>
</dbReference>
<evidence type="ECO:0000256" key="4">
    <source>
        <dbReference type="ARBA" id="ARBA00022741"/>
    </source>
</evidence>
<dbReference type="EC" id="6.3.5.4" evidence="3"/>
<dbReference type="NCBIfam" id="TIGR01536">
    <property type="entry name" value="asn_synth_AEB"/>
    <property type="match status" value="1"/>
</dbReference>
<evidence type="ECO:0000313" key="14">
    <source>
        <dbReference type="Proteomes" id="UP000050482"/>
    </source>
</evidence>
<dbReference type="PANTHER" id="PTHR43284">
    <property type="entry name" value="ASPARAGINE SYNTHETASE (GLUTAMINE-HYDROLYZING)"/>
    <property type="match status" value="1"/>
</dbReference>
<dbReference type="RefSeq" id="WP_083486601.1">
    <property type="nucleotide sequence ID" value="NZ_LJCO01000107.1"/>
</dbReference>
<accession>A0A0P9CRR9</accession>
<feature type="active site" description="For GATase activity" evidence="9">
    <location>
        <position position="2"/>
    </location>
</feature>
<keyword evidence="6 9" id="KW-0061">Asparagine biosynthesis</keyword>
<dbReference type="InterPro" id="IPR006426">
    <property type="entry name" value="Asn_synth_AEB"/>
</dbReference>
<dbReference type="InterPro" id="IPR051786">
    <property type="entry name" value="ASN_synthetase/amidase"/>
</dbReference>
<evidence type="ECO:0000256" key="5">
    <source>
        <dbReference type="ARBA" id="ARBA00022840"/>
    </source>
</evidence>
<evidence type="ECO:0000256" key="3">
    <source>
        <dbReference type="ARBA" id="ARBA00012737"/>
    </source>
</evidence>
<evidence type="ECO:0000256" key="6">
    <source>
        <dbReference type="ARBA" id="ARBA00022888"/>
    </source>
</evidence>
<proteinExistence type="inferred from homology"/>
<comment type="caution">
    <text evidence="13">The sequence shown here is derived from an EMBL/GenBank/DDBJ whole genome shotgun (WGS) entry which is preliminary data.</text>
</comment>
<keyword evidence="9" id="KW-0028">Amino-acid biosynthesis</keyword>
<dbReference type="InterPro" id="IPR017932">
    <property type="entry name" value="GATase_2_dom"/>
</dbReference>
<evidence type="ECO:0000256" key="11">
    <source>
        <dbReference type="PIRSR" id="PIRSR001589-3"/>
    </source>
</evidence>
<evidence type="ECO:0000256" key="7">
    <source>
        <dbReference type="ARBA" id="ARBA00022962"/>
    </source>
</evidence>
<feature type="site" description="Important for beta-aspartyl-AMP intermediate formation" evidence="11">
    <location>
        <position position="357"/>
    </location>
</feature>
<dbReference type="STRING" id="471514.AN477_22980"/>
<dbReference type="Pfam" id="PF13522">
    <property type="entry name" value="GATase_6"/>
    <property type="match status" value="1"/>
</dbReference>
<dbReference type="GO" id="GO:0005524">
    <property type="term" value="F:ATP binding"/>
    <property type="evidence" value="ECO:0007669"/>
    <property type="project" value="UniProtKB-KW"/>
</dbReference>
<evidence type="ECO:0000256" key="9">
    <source>
        <dbReference type="PIRSR" id="PIRSR001589-1"/>
    </source>
</evidence>
<dbReference type="PROSITE" id="PS51278">
    <property type="entry name" value="GATASE_TYPE_2"/>
    <property type="match status" value="1"/>
</dbReference>
<dbReference type="PANTHER" id="PTHR43284:SF1">
    <property type="entry name" value="ASPARAGINE SYNTHETASE"/>
    <property type="match status" value="1"/>
</dbReference>
<keyword evidence="7 9" id="KW-0315">Glutamine amidotransferase</keyword>
<evidence type="ECO:0000256" key="10">
    <source>
        <dbReference type="PIRSR" id="PIRSR001589-2"/>
    </source>
</evidence>
<keyword evidence="14" id="KW-1185">Reference proteome</keyword>
<dbReference type="AlphaFoldDB" id="A0A0P9CRR9"/>
<keyword evidence="5 10" id="KW-0067">ATP-binding</keyword>
<evidence type="ECO:0000256" key="1">
    <source>
        <dbReference type="ARBA" id="ARBA00005187"/>
    </source>
</evidence>
<dbReference type="PATRIC" id="fig|471514.4.peg.2129"/>
<evidence type="ECO:0000256" key="2">
    <source>
        <dbReference type="ARBA" id="ARBA00005752"/>
    </source>
</evidence>
<evidence type="ECO:0000256" key="8">
    <source>
        <dbReference type="ARBA" id="ARBA00048741"/>
    </source>
</evidence>
<evidence type="ECO:0000259" key="12">
    <source>
        <dbReference type="PROSITE" id="PS51278"/>
    </source>
</evidence>
<comment type="pathway">
    <text evidence="1">Amino-acid biosynthesis; L-asparagine biosynthesis; L-asparagine from L-aspartate (L-Gln route): step 1/1.</text>
</comment>
<dbReference type="Proteomes" id="UP000050482">
    <property type="component" value="Unassembled WGS sequence"/>
</dbReference>
<dbReference type="PIRSF" id="PIRSF001589">
    <property type="entry name" value="Asn_synthetase_glu-h"/>
    <property type="match status" value="1"/>
</dbReference>
<dbReference type="InterPro" id="IPR033738">
    <property type="entry name" value="AsnB_N"/>
</dbReference>
<dbReference type="CDD" id="cd01991">
    <property type="entry name" value="Asn_synthase_B_C"/>
    <property type="match status" value="1"/>
</dbReference>
<dbReference type="GO" id="GO:0005829">
    <property type="term" value="C:cytosol"/>
    <property type="evidence" value="ECO:0007669"/>
    <property type="project" value="TreeGrafter"/>
</dbReference>
<evidence type="ECO:0000313" key="13">
    <source>
        <dbReference type="EMBL" id="KPV39353.1"/>
    </source>
</evidence>
<feature type="domain" description="Glutamine amidotransferase type-2" evidence="12">
    <location>
        <begin position="2"/>
        <end position="208"/>
    </location>
</feature>
<dbReference type="Gene3D" id="3.40.50.620">
    <property type="entry name" value="HUPs"/>
    <property type="match status" value="1"/>
</dbReference>
<gene>
    <name evidence="13" type="ORF">AN477_22980</name>
</gene>
<keyword evidence="4 10" id="KW-0547">Nucleotide-binding</keyword>
<name>A0A0P9CRR9_9BACL</name>
<protein>
    <recommendedName>
        <fullName evidence="3">asparagine synthase (glutamine-hydrolyzing)</fullName>
        <ecNumber evidence="3">6.3.5.4</ecNumber>
    </recommendedName>
</protein>